<feature type="transmembrane region" description="Helical" evidence="4">
    <location>
        <begin position="358"/>
        <end position="382"/>
    </location>
</feature>
<protein>
    <recommendedName>
        <fullName evidence="5">FAD dependent oxidoreductase domain-containing protein</fullName>
    </recommendedName>
</protein>
<feature type="transmembrane region" description="Helical" evidence="4">
    <location>
        <begin position="100"/>
        <end position="123"/>
    </location>
</feature>
<comment type="caution">
    <text evidence="6">The sequence shown here is derived from an EMBL/GenBank/DDBJ whole genome shotgun (WGS) entry which is preliminary data.</text>
</comment>
<dbReference type="OrthoDB" id="2219495at2759"/>
<reference evidence="6" key="1">
    <citation type="submission" date="2021-03" db="EMBL/GenBank/DDBJ databases">
        <authorList>
            <person name="Tagirdzhanova G."/>
        </authorList>
    </citation>
    <scope>NUCLEOTIDE SEQUENCE</scope>
</reference>
<gene>
    <name evidence="6" type="ORF">HETSPECPRED_002321</name>
</gene>
<sequence>MNSNATEHPSSSTNGHIGTKYPIFESRSYGTANGDVTKRTSSSTTQDEEPRRPPTHHRKAAWAFLAGCFWLEAIIWGLPYSYGIFEKYYSSHAAFSSEKGIAAIGTTCMGFAYFGGPAAFAVLQRWPSHRREISVIGLVMLVAALIMASFATHVTHLILTQGLLYGVGGALLYNPFLIYVGEWFEEQKGLAYSIFWAGTGFSGAVVPFLMEWALHKYGFRTTMRAWALFAFISLSFLVYFLRPPNSPNPVQTKRITPRRNFGFLRSPLFWAFQFGNIIEGLGYFMPQVYLTSFAKSIGLSNLAGILSISLLNISSTAGLILTGFLVDRYHISTVLLISALSSTLCVFIFWGLALNQAILFIFSITFGIFAGGYVATWTGCALEVQKSTPDTDVATINGFMAAGRGFGCVLGGPISEALLSLGTLEAKGAYGSKFGILIIFTGVTSLMGRFGLFGRWGLQAGESEDKPISEELSTAYALTQDPDYSNTEILLLDKWPFESSESETSLANPTASSTDTSRIVRSDYTSGPYADLVIEAQKRWRGEWGANGRYSESGYIVCAKDGDTEMSTGGSNHVTLAYENAVRAAGNSSSIQLLNSEADIERASGYPITASGDATSTESAFFRSKGYLNRASGWADAAASIQFLRAKVKATKRVKFICGTAQELLYSSPAQTTHQPSSQRAVLGVLLTSGQKILAHQTILAAGPYTAGFTDLRAVCEARGQVITYVKLTPQELSQFPAEGNPCVMDASSGIFVVGPDRQGYLKVTRGSKGYRNPVRITVPRDGQPDFAGLETSTESSCNGSDGTSSRTKEIETSVPWDGSSDEWQRSVPPDGEADCRAFLRCLFPSSSPLGEIASRAFERTRTCWYCDTRTADFVISYHPNYADGSLFIATGGSGHGFKFLPVIGEKIVQVLKHGPNDDDDGDVGKALKQPKDDIRAFRSLWKFPKPRGENDDGVVECEDGSRHGRGDLVFEECMKASTV</sequence>
<feature type="transmembrane region" description="Helical" evidence="4">
    <location>
        <begin position="135"/>
        <end position="152"/>
    </location>
</feature>
<keyword evidence="4" id="KW-1133">Transmembrane helix</keyword>
<evidence type="ECO:0000313" key="6">
    <source>
        <dbReference type="EMBL" id="CAF9915169.1"/>
    </source>
</evidence>
<name>A0A8H3EZ51_9LECA</name>
<evidence type="ECO:0000259" key="5">
    <source>
        <dbReference type="Pfam" id="PF01266"/>
    </source>
</evidence>
<dbReference type="Proteomes" id="UP000664521">
    <property type="component" value="Unassembled WGS sequence"/>
</dbReference>
<dbReference type="Pfam" id="PF07690">
    <property type="entry name" value="MFS_1"/>
    <property type="match status" value="1"/>
</dbReference>
<dbReference type="InterPro" id="IPR036259">
    <property type="entry name" value="MFS_trans_sf"/>
</dbReference>
<feature type="transmembrane region" description="Helical" evidence="4">
    <location>
        <begin position="262"/>
        <end position="285"/>
    </location>
</feature>
<comment type="subcellular location">
    <subcellularLocation>
        <location evidence="1">Membrane</location>
        <topology evidence="1">Multi-pass membrane protein</topology>
    </subcellularLocation>
</comment>
<evidence type="ECO:0000256" key="3">
    <source>
        <dbReference type="SAM" id="MobiDB-lite"/>
    </source>
</evidence>
<evidence type="ECO:0000313" key="7">
    <source>
        <dbReference type="Proteomes" id="UP000664521"/>
    </source>
</evidence>
<keyword evidence="4" id="KW-0472">Membrane</keyword>
<dbReference type="InterPro" id="IPR050327">
    <property type="entry name" value="Proton-linked_MCT"/>
</dbReference>
<dbReference type="AlphaFoldDB" id="A0A8H3EZ51"/>
<dbReference type="SUPFAM" id="SSF51971">
    <property type="entry name" value="Nucleotide-binding domain"/>
    <property type="match status" value="1"/>
</dbReference>
<feature type="domain" description="FAD dependent oxidoreductase" evidence="5">
    <location>
        <begin position="472"/>
        <end position="909"/>
    </location>
</feature>
<feature type="region of interest" description="Disordered" evidence="3">
    <location>
        <begin position="1"/>
        <end position="55"/>
    </location>
</feature>
<dbReference type="Gene3D" id="1.20.1250.20">
    <property type="entry name" value="MFS general substrate transporter like domains"/>
    <property type="match status" value="1"/>
</dbReference>
<dbReference type="PANTHER" id="PTHR11360">
    <property type="entry name" value="MONOCARBOXYLATE TRANSPORTER"/>
    <property type="match status" value="1"/>
</dbReference>
<keyword evidence="4" id="KW-0812">Transmembrane</keyword>
<feature type="compositionally biased region" description="Polar residues" evidence="3">
    <location>
        <begin position="791"/>
        <end position="806"/>
    </location>
</feature>
<feature type="compositionally biased region" description="Polar residues" evidence="3">
    <location>
        <begin position="1"/>
        <end position="16"/>
    </location>
</feature>
<proteinExistence type="inferred from homology"/>
<feature type="transmembrane region" description="Helical" evidence="4">
    <location>
        <begin position="158"/>
        <end position="178"/>
    </location>
</feature>
<dbReference type="Gene3D" id="3.50.50.60">
    <property type="entry name" value="FAD/NAD(P)-binding domain"/>
    <property type="match status" value="1"/>
</dbReference>
<dbReference type="EMBL" id="CAJPDS010000015">
    <property type="protein sequence ID" value="CAF9915169.1"/>
    <property type="molecule type" value="Genomic_DNA"/>
</dbReference>
<dbReference type="InterPro" id="IPR036188">
    <property type="entry name" value="FAD/NAD-bd_sf"/>
</dbReference>
<dbReference type="Pfam" id="PF01266">
    <property type="entry name" value="DAO"/>
    <property type="match status" value="1"/>
</dbReference>
<feature type="transmembrane region" description="Helical" evidence="4">
    <location>
        <begin position="222"/>
        <end position="241"/>
    </location>
</feature>
<evidence type="ECO:0000256" key="4">
    <source>
        <dbReference type="SAM" id="Phobius"/>
    </source>
</evidence>
<feature type="transmembrane region" description="Helical" evidence="4">
    <location>
        <begin position="333"/>
        <end position="352"/>
    </location>
</feature>
<dbReference type="InterPro" id="IPR006076">
    <property type="entry name" value="FAD-dep_OxRdtase"/>
</dbReference>
<feature type="transmembrane region" description="Helical" evidence="4">
    <location>
        <begin position="190"/>
        <end position="210"/>
    </location>
</feature>
<comment type="similarity">
    <text evidence="2">Belongs to the major facilitator superfamily. Monocarboxylate porter (TC 2.A.1.13) family.</text>
</comment>
<dbReference type="PANTHER" id="PTHR11360:SF287">
    <property type="entry name" value="MFS MONOCARBOXYLATE TRANSPORTER"/>
    <property type="match status" value="1"/>
</dbReference>
<dbReference type="Gene3D" id="3.30.9.10">
    <property type="entry name" value="D-Amino Acid Oxidase, subunit A, domain 2"/>
    <property type="match status" value="1"/>
</dbReference>
<organism evidence="6 7">
    <name type="scientific">Heterodermia speciosa</name>
    <dbReference type="NCBI Taxonomy" id="116794"/>
    <lineage>
        <taxon>Eukaryota</taxon>
        <taxon>Fungi</taxon>
        <taxon>Dikarya</taxon>
        <taxon>Ascomycota</taxon>
        <taxon>Pezizomycotina</taxon>
        <taxon>Lecanoromycetes</taxon>
        <taxon>OSLEUM clade</taxon>
        <taxon>Lecanoromycetidae</taxon>
        <taxon>Caliciales</taxon>
        <taxon>Physciaceae</taxon>
        <taxon>Heterodermia</taxon>
    </lineage>
</organism>
<dbReference type="GO" id="GO:0022857">
    <property type="term" value="F:transmembrane transporter activity"/>
    <property type="evidence" value="ECO:0007669"/>
    <property type="project" value="InterPro"/>
</dbReference>
<feature type="region of interest" description="Disordered" evidence="3">
    <location>
        <begin position="782"/>
        <end position="828"/>
    </location>
</feature>
<accession>A0A8H3EZ51</accession>
<dbReference type="InterPro" id="IPR011701">
    <property type="entry name" value="MFS"/>
</dbReference>
<dbReference type="GO" id="GO:0016020">
    <property type="term" value="C:membrane"/>
    <property type="evidence" value="ECO:0007669"/>
    <property type="project" value="UniProtKB-SubCell"/>
</dbReference>
<dbReference type="SUPFAM" id="SSF103473">
    <property type="entry name" value="MFS general substrate transporter"/>
    <property type="match status" value="1"/>
</dbReference>
<feature type="transmembrane region" description="Helical" evidence="4">
    <location>
        <begin position="305"/>
        <end position="326"/>
    </location>
</feature>
<keyword evidence="7" id="KW-1185">Reference proteome</keyword>
<evidence type="ECO:0000256" key="2">
    <source>
        <dbReference type="ARBA" id="ARBA00006727"/>
    </source>
</evidence>
<feature type="transmembrane region" description="Helical" evidence="4">
    <location>
        <begin position="434"/>
        <end position="452"/>
    </location>
</feature>
<evidence type="ECO:0000256" key="1">
    <source>
        <dbReference type="ARBA" id="ARBA00004141"/>
    </source>
</evidence>
<feature type="transmembrane region" description="Helical" evidence="4">
    <location>
        <begin position="60"/>
        <end position="80"/>
    </location>
</feature>